<evidence type="ECO:0000259" key="1">
    <source>
        <dbReference type="PROSITE" id="PS51352"/>
    </source>
</evidence>
<sequence length="194" mass="21710">MRHMEKLLEAYLYAVFQKKNCIPMMNRQCKRLRRFAFAALMTMSFTGNALALDAGQRAVDFSLPGTQGPVSLADRAGSVVYVDFWASWCGPCRESFSWMNSMQQKYRSKGLRVIAINLDARRADAWKFLAEHPAAFTVAFDGTGKTPDIYGVKGMPTSFLVGRDGKIVLRHTGFKASDRQQLEKQIQAALEGGK</sequence>
<dbReference type="Gene3D" id="3.40.30.10">
    <property type="entry name" value="Glutaredoxin"/>
    <property type="match status" value="1"/>
</dbReference>
<accession>Q3B2K5</accession>
<dbReference type="CDD" id="cd02966">
    <property type="entry name" value="TlpA_like_family"/>
    <property type="match status" value="1"/>
</dbReference>
<gene>
    <name evidence="2" type="ordered locus">Plut_1572</name>
</gene>
<dbReference type="SUPFAM" id="SSF52833">
    <property type="entry name" value="Thioredoxin-like"/>
    <property type="match status" value="1"/>
</dbReference>
<dbReference type="eggNOG" id="COG0526">
    <property type="taxonomic scope" value="Bacteria"/>
</dbReference>
<dbReference type="InterPro" id="IPR036249">
    <property type="entry name" value="Thioredoxin-like_sf"/>
</dbReference>
<dbReference type="PROSITE" id="PS51352">
    <property type="entry name" value="THIOREDOXIN_2"/>
    <property type="match status" value="1"/>
</dbReference>
<dbReference type="Proteomes" id="UP000002709">
    <property type="component" value="Chromosome"/>
</dbReference>
<reference evidence="3" key="1">
    <citation type="submission" date="2005-08" db="EMBL/GenBank/DDBJ databases">
        <title>Complete sequence of Pelodictyon luteolum DSM 273.</title>
        <authorList>
            <consortium name="US DOE Joint Genome Institute"/>
            <person name="Copeland A."/>
            <person name="Lucas S."/>
            <person name="Lapidus A."/>
            <person name="Barry K."/>
            <person name="Detter J.C."/>
            <person name="Glavina T."/>
            <person name="Hammon N."/>
            <person name="Israni S."/>
            <person name="Pitluck S."/>
            <person name="Bryant D."/>
            <person name="Schmutz J."/>
            <person name="Larimer F."/>
            <person name="Land M."/>
            <person name="Kyrpides N."/>
            <person name="Ivanova N."/>
            <person name="Richardson P."/>
        </authorList>
    </citation>
    <scope>NUCLEOTIDE SEQUENCE [LARGE SCALE GENOMIC DNA]</scope>
    <source>
        <strain evidence="3">DSM 273 / BCRC 81028 / 2530</strain>
    </source>
</reference>
<dbReference type="EMBL" id="CP000096">
    <property type="protein sequence ID" value="ABB24426.1"/>
    <property type="molecule type" value="Genomic_DNA"/>
</dbReference>
<dbReference type="InterPro" id="IPR050553">
    <property type="entry name" value="Thioredoxin_ResA/DsbE_sf"/>
</dbReference>
<evidence type="ECO:0000313" key="2">
    <source>
        <dbReference type="EMBL" id="ABB24426.1"/>
    </source>
</evidence>
<dbReference type="GO" id="GO:0016491">
    <property type="term" value="F:oxidoreductase activity"/>
    <property type="evidence" value="ECO:0007669"/>
    <property type="project" value="InterPro"/>
</dbReference>
<proteinExistence type="predicted"/>
<evidence type="ECO:0000313" key="3">
    <source>
        <dbReference type="Proteomes" id="UP000002709"/>
    </source>
</evidence>
<name>Q3B2K5_CHLL3</name>
<keyword evidence="3" id="KW-1185">Reference proteome</keyword>
<dbReference type="InterPro" id="IPR013740">
    <property type="entry name" value="Redoxin"/>
</dbReference>
<organism evidence="2 3">
    <name type="scientific">Chlorobium luteolum (strain DSM 273 / BCRC 81028 / 2530)</name>
    <name type="common">Pelodictyon luteolum</name>
    <dbReference type="NCBI Taxonomy" id="319225"/>
    <lineage>
        <taxon>Bacteria</taxon>
        <taxon>Pseudomonadati</taxon>
        <taxon>Chlorobiota</taxon>
        <taxon>Chlorobiia</taxon>
        <taxon>Chlorobiales</taxon>
        <taxon>Chlorobiaceae</taxon>
        <taxon>Chlorobium/Pelodictyon group</taxon>
        <taxon>Pelodictyon</taxon>
    </lineage>
</organism>
<dbReference type="KEGG" id="plt:Plut_1572"/>
<dbReference type="InterPro" id="IPR013766">
    <property type="entry name" value="Thioredoxin_domain"/>
</dbReference>
<dbReference type="AlphaFoldDB" id="Q3B2K5"/>
<dbReference type="PANTHER" id="PTHR42852:SF18">
    <property type="entry name" value="CHROMOSOME UNDETERMINED SCAFFOLD_47, WHOLE GENOME SHOTGUN SEQUENCE"/>
    <property type="match status" value="1"/>
</dbReference>
<feature type="domain" description="Thioredoxin" evidence="1">
    <location>
        <begin position="52"/>
        <end position="191"/>
    </location>
</feature>
<dbReference type="STRING" id="319225.Plut_1572"/>
<dbReference type="HOGENOM" id="CLU_042529_11_2_10"/>
<dbReference type="PANTHER" id="PTHR42852">
    <property type="entry name" value="THIOL:DISULFIDE INTERCHANGE PROTEIN DSBE"/>
    <property type="match status" value="1"/>
</dbReference>
<dbReference type="Pfam" id="PF08534">
    <property type="entry name" value="Redoxin"/>
    <property type="match status" value="1"/>
</dbReference>
<protein>
    <recommendedName>
        <fullName evidence="1">Thioredoxin domain-containing protein</fullName>
    </recommendedName>
</protein>